<comment type="caution">
    <text evidence="3">The sequence shown here is derived from an EMBL/GenBank/DDBJ whole genome shotgun (WGS) entry which is preliminary data.</text>
</comment>
<reference evidence="3 4" key="1">
    <citation type="submission" date="2018-01" db="EMBL/GenBank/DDBJ databases">
        <title>Harnessing the power of phylogenomics to disentangle the directionality and signatures of interkingdom host jumping in the parasitic fungal genus Tolypocladium.</title>
        <authorList>
            <person name="Quandt C.A."/>
            <person name="Patterson W."/>
            <person name="Spatafora J.W."/>
        </authorList>
    </citation>
    <scope>NUCLEOTIDE SEQUENCE [LARGE SCALE GENOMIC DNA]</scope>
    <source>
        <strain evidence="3 4">NRBC 100945</strain>
    </source>
</reference>
<dbReference type="InterPro" id="IPR016181">
    <property type="entry name" value="Acyl_CoA_acyltransferase"/>
</dbReference>
<protein>
    <recommendedName>
        <fullName evidence="2">N-acetyltransferase domain-containing protein</fullName>
    </recommendedName>
</protein>
<proteinExistence type="predicted"/>
<dbReference type="Gene3D" id="3.40.630.30">
    <property type="match status" value="1"/>
</dbReference>
<dbReference type="SUPFAM" id="SSF55729">
    <property type="entry name" value="Acyl-CoA N-acyltransferases (Nat)"/>
    <property type="match status" value="1"/>
</dbReference>
<evidence type="ECO:0000256" key="1">
    <source>
        <dbReference type="SAM" id="MobiDB-lite"/>
    </source>
</evidence>
<feature type="domain" description="N-acetyltransferase" evidence="2">
    <location>
        <begin position="152"/>
        <end position="242"/>
    </location>
</feature>
<evidence type="ECO:0000259" key="2">
    <source>
        <dbReference type="PROSITE" id="PS51186"/>
    </source>
</evidence>
<dbReference type="EMBL" id="PKSG01000525">
    <property type="protein sequence ID" value="POR34406.1"/>
    <property type="molecule type" value="Genomic_DNA"/>
</dbReference>
<evidence type="ECO:0000313" key="3">
    <source>
        <dbReference type="EMBL" id="POR34406.1"/>
    </source>
</evidence>
<evidence type="ECO:0000313" key="4">
    <source>
        <dbReference type="Proteomes" id="UP000237481"/>
    </source>
</evidence>
<dbReference type="OrthoDB" id="61113at2759"/>
<name>A0A2S4KW42_9HYPO</name>
<gene>
    <name evidence="3" type="ORF">TPAR_05366</name>
</gene>
<dbReference type="PROSITE" id="PS51186">
    <property type="entry name" value="GNAT"/>
    <property type="match status" value="1"/>
</dbReference>
<dbReference type="Pfam" id="PF13673">
    <property type="entry name" value="Acetyltransf_10"/>
    <property type="match status" value="1"/>
</dbReference>
<accession>A0A2S4KW42</accession>
<dbReference type="CDD" id="cd04301">
    <property type="entry name" value="NAT_SF"/>
    <property type="match status" value="1"/>
</dbReference>
<feature type="region of interest" description="Disordered" evidence="1">
    <location>
        <begin position="244"/>
        <end position="267"/>
    </location>
</feature>
<dbReference type="Proteomes" id="UP000237481">
    <property type="component" value="Unassembled WGS sequence"/>
</dbReference>
<dbReference type="InterPro" id="IPR052523">
    <property type="entry name" value="Trichothecene_AcTrans"/>
</dbReference>
<organism evidence="3 4">
    <name type="scientific">Tolypocladium paradoxum</name>
    <dbReference type="NCBI Taxonomy" id="94208"/>
    <lineage>
        <taxon>Eukaryota</taxon>
        <taxon>Fungi</taxon>
        <taxon>Dikarya</taxon>
        <taxon>Ascomycota</taxon>
        <taxon>Pezizomycotina</taxon>
        <taxon>Sordariomycetes</taxon>
        <taxon>Hypocreomycetidae</taxon>
        <taxon>Hypocreales</taxon>
        <taxon>Ophiocordycipitaceae</taxon>
        <taxon>Tolypocladium</taxon>
    </lineage>
</organism>
<dbReference type="AlphaFoldDB" id="A0A2S4KW42"/>
<dbReference type="GO" id="GO:0016747">
    <property type="term" value="F:acyltransferase activity, transferring groups other than amino-acyl groups"/>
    <property type="evidence" value="ECO:0007669"/>
    <property type="project" value="InterPro"/>
</dbReference>
<sequence length="295" mass="31708">MTHDEHEYLESLTIRPRAGGATRLSRALCSPLNIQLPTSSHNTALANSSAMGFDIAVPSPDEAPAVSDVHLRAMDANLLTHAQFPGPAALAFLRGWLERNTLQQASDADKGVLVARDAESGAVARPRPGTSRAGRTRAGGSFWIRTGSLRRGCGSRSWGRSHVTFLCTDPNWGGRGAASKLLRRVQELAAADGMAMMLEATMEGVPLYHKLGFETAQELHMMLPLRGSSEPSQPYEERCMVWTPPAGEGNQPGPRDGTPGTVGEATRGCRRLEMLGDGATRLREDVMRLDGLPST</sequence>
<dbReference type="PANTHER" id="PTHR42791:SF2">
    <property type="entry name" value="N-ACETYLTRANSFERASE DOMAIN-CONTAINING PROTEIN"/>
    <property type="match status" value="1"/>
</dbReference>
<keyword evidence="4" id="KW-1185">Reference proteome</keyword>
<dbReference type="PANTHER" id="PTHR42791">
    <property type="entry name" value="GNAT FAMILY ACETYLTRANSFERASE"/>
    <property type="match status" value="1"/>
</dbReference>
<dbReference type="InterPro" id="IPR000182">
    <property type="entry name" value="GNAT_dom"/>
</dbReference>